<dbReference type="Proteomes" id="UP000621307">
    <property type="component" value="Unassembled WGS sequence"/>
</dbReference>
<organism evidence="2 3">
    <name type="scientific">Nostoc parmelioides FACHB-3921</name>
    <dbReference type="NCBI Taxonomy" id="2692909"/>
    <lineage>
        <taxon>Bacteria</taxon>
        <taxon>Bacillati</taxon>
        <taxon>Cyanobacteriota</taxon>
        <taxon>Cyanophyceae</taxon>
        <taxon>Nostocales</taxon>
        <taxon>Nostocaceae</taxon>
        <taxon>Nostoc</taxon>
    </lineage>
</organism>
<protein>
    <submittedName>
        <fullName evidence="2">Glutathione S-transferase N-terminal domain-containing protein</fullName>
    </submittedName>
</protein>
<dbReference type="EMBL" id="JACJQL010000017">
    <property type="protein sequence ID" value="MBD2252414.1"/>
    <property type="molecule type" value="Genomic_DNA"/>
</dbReference>
<accession>A0ABR8BFD4</accession>
<dbReference type="SUPFAM" id="SSF52833">
    <property type="entry name" value="Thioredoxin-like"/>
    <property type="match status" value="1"/>
</dbReference>
<dbReference type="Pfam" id="PF13417">
    <property type="entry name" value="GST_N_3"/>
    <property type="match status" value="1"/>
</dbReference>
<evidence type="ECO:0000313" key="3">
    <source>
        <dbReference type="Proteomes" id="UP000621307"/>
    </source>
</evidence>
<feature type="domain" description="GST N-terminal" evidence="1">
    <location>
        <begin position="1"/>
        <end position="54"/>
    </location>
</feature>
<dbReference type="InterPro" id="IPR036249">
    <property type="entry name" value="Thioredoxin-like_sf"/>
</dbReference>
<evidence type="ECO:0000259" key="1">
    <source>
        <dbReference type="PROSITE" id="PS50404"/>
    </source>
</evidence>
<gene>
    <name evidence="2" type="ORF">H6G14_14015</name>
</gene>
<comment type="caution">
    <text evidence="2">The sequence shown here is derived from an EMBL/GenBank/DDBJ whole genome shotgun (WGS) entry which is preliminary data.</text>
</comment>
<sequence length="54" mass="5988">MAIIELDLVDQVELQEVTIRDRDSELFNNNPAGKVPTLATDDGFILSETQIIVS</sequence>
<dbReference type="InterPro" id="IPR004045">
    <property type="entry name" value="Glutathione_S-Trfase_N"/>
</dbReference>
<name>A0ABR8BFD4_9NOSO</name>
<dbReference type="PROSITE" id="PS50404">
    <property type="entry name" value="GST_NTER"/>
    <property type="match status" value="1"/>
</dbReference>
<proteinExistence type="predicted"/>
<reference evidence="2 3" key="1">
    <citation type="journal article" date="2020" name="ISME J.">
        <title>Comparative genomics reveals insights into cyanobacterial evolution and habitat adaptation.</title>
        <authorList>
            <person name="Chen M.Y."/>
            <person name="Teng W.K."/>
            <person name="Zhao L."/>
            <person name="Hu C.X."/>
            <person name="Zhou Y.K."/>
            <person name="Han B.P."/>
            <person name="Song L.R."/>
            <person name="Shu W.S."/>
        </authorList>
    </citation>
    <scope>NUCLEOTIDE SEQUENCE [LARGE SCALE GENOMIC DNA]</scope>
    <source>
        <strain evidence="2 3">FACHB-3921</strain>
    </source>
</reference>
<dbReference type="Gene3D" id="3.40.30.10">
    <property type="entry name" value="Glutaredoxin"/>
    <property type="match status" value="1"/>
</dbReference>
<evidence type="ECO:0000313" key="2">
    <source>
        <dbReference type="EMBL" id="MBD2252414.1"/>
    </source>
</evidence>
<keyword evidence="3" id="KW-1185">Reference proteome</keyword>